<evidence type="ECO:0000256" key="5">
    <source>
        <dbReference type="SAM" id="Phobius"/>
    </source>
</evidence>
<organism evidence="7 8">
    <name type="scientific">Rufibacter immobilis</name>
    <dbReference type="NCBI Taxonomy" id="1348778"/>
    <lineage>
        <taxon>Bacteria</taxon>
        <taxon>Pseudomonadati</taxon>
        <taxon>Bacteroidota</taxon>
        <taxon>Cytophagia</taxon>
        <taxon>Cytophagales</taxon>
        <taxon>Hymenobacteraceae</taxon>
        <taxon>Rufibacter</taxon>
    </lineage>
</organism>
<feature type="transmembrane region" description="Helical" evidence="5">
    <location>
        <begin position="20"/>
        <end position="49"/>
    </location>
</feature>
<keyword evidence="3 5" id="KW-1133">Transmembrane helix</keyword>
<feature type="transmembrane region" description="Helical" evidence="5">
    <location>
        <begin position="90"/>
        <end position="108"/>
    </location>
</feature>
<proteinExistence type="predicted"/>
<feature type="transmembrane region" description="Helical" evidence="5">
    <location>
        <begin position="173"/>
        <end position="191"/>
    </location>
</feature>
<keyword evidence="8" id="KW-1185">Reference proteome</keyword>
<dbReference type="Proteomes" id="UP000271010">
    <property type="component" value="Unassembled WGS sequence"/>
</dbReference>
<feature type="transmembrane region" description="Helical" evidence="5">
    <location>
        <begin position="335"/>
        <end position="355"/>
    </location>
</feature>
<dbReference type="GO" id="GO:0016020">
    <property type="term" value="C:membrane"/>
    <property type="evidence" value="ECO:0007669"/>
    <property type="project" value="UniProtKB-SubCell"/>
</dbReference>
<dbReference type="AlphaFoldDB" id="A0A3M9MT02"/>
<feature type="transmembrane region" description="Helical" evidence="5">
    <location>
        <begin position="61"/>
        <end position="84"/>
    </location>
</feature>
<evidence type="ECO:0000256" key="3">
    <source>
        <dbReference type="ARBA" id="ARBA00022989"/>
    </source>
</evidence>
<name>A0A3M9MT02_9BACT</name>
<evidence type="ECO:0000259" key="6">
    <source>
        <dbReference type="Pfam" id="PF04932"/>
    </source>
</evidence>
<feature type="transmembrane region" description="Helical" evidence="5">
    <location>
        <begin position="203"/>
        <end position="220"/>
    </location>
</feature>
<dbReference type="InterPro" id="IPR051533">
    <property type="entry name" value="WaaL-like"/>
</dbReference>
<feature type="transmembrane region" description="Helical" evidence="5">
    <location>
        <begin position="367"/>
        <end position="386"/>
    </location>
</feature>
<feature type="domain" description="O-antigen ligase-related" evidence="6">
    <location>
        <begin position="209"/>
        <end position="351"/>
    </location>
</feature>
<gene>
    <name evidence="7" type="ORF">EFA69_18290</name>
</gene>
<dbReference type="InterPro" id="IPR007016">
    <property type="entry name" value="O-antigen_ligase-rel_domated"/>
</dbReference>
<comment type="subcellular location">
    <subcellularLocation>
        <location evidence="1">Membrane</location>
        <topology evidence="1">Multi-pass membrane protein</topology>
    </subcellularLocation>
</comment>
<dbReference type="Pfam" id="PF04932">
    <property type="entry name" value="Wzy_C"/>
    <property type="match status" value="1"/>
</dbReference>
<dbReference type="PANTHER" id="PTHR37422">
    <property type="entry name" value="TEICHURONIC ACID BIOSYNTHESIS PROTEIN TUAE"/>
    <property type="match status" value="1"/>
</dbReference>
<evidence type="ECO:0000256" key="1">
    <source>
        <dbReference type="ARBA" id="ARBA00004141"/>
    </source>
</evidence>
<protein>
    <recommendedName>
        <fullName evidence="6">O-antigen ligase-related domain-containing protein</fullName>
    </recommendedName>
</protein>
<feature type="transmembrane region" description="Helical" evidence="5">
    <location>
        <begin position="120"/>
        <end position="139"/>
    </location>
</feature>
<feature type="transmembrane region" description="Helical" evidence="5">
    <location>
        <begin position="226"/>
        <end position="242"/>
    </location>
</feature>
<feature type="transmembrane region" description="Helical" evidence="5">
    <location>
        <begin position="247"/>
        <end position="265"/>
    </location>
</feature>
<evidence type="ECO:0000313" key="8">
    <source>
        <dbReference type="Proteomes" id="UP000271010"/>
    </source>
</evidence>
<keyword evidence="4 5" id="KW-0472">Membrane</keyword>
<comment type="caution">
    <text evidence="7">The sequence shown here is derived from an EMBL/GenBank/DDBJ whole genome shotgun (WGS) entry which is preliminary data.</text>
</comment>
<dbReference type="PANTHER" id="PTHR37422:SF13">
    <property type="entry name" value="LIPOPOLYSACCHARIDE BIOSYNTHESIS PROTEIN PA4999-RELATED"/>
    <property type="match status" value="1"/>
</dbReference>
<sequence length="420" mass="48068">MNLGKAYSQGEDKLSSIYILLLYLYAFSLPLRFNLKGILLLVLIGLFLWRSFQKQVHWRSIFQNATFRILSAYLLLCGISMLVSASPQKAVRFVTLQAMLPVLTVLFYRQLSRRQVHNTLFAFTFSCFLLSLHSLYVIGMEYSREEVGRLAPFPNIDWNYISHFMPHRADFHAPYYSFYIGVCLIIHSYFLFNTSFIRQRKDFFLHLFLFLYFFAFQALLASRTALVATVFFMALVALYLSVRAGKYVLVLAVILVTVSSSLLVYQNVSYLKKKISTGTGVSQREIMWRSAIDLIGEHPMLGTGTGDIEEALVTKYRQYHFQEGVDVRLDAHNQYLMHGASMGLMGAFMLLLLFLHLLLKAYHTKDYILFTVVAVFAICCITESMLQRRDGTLLFAFMAALLLFAPKEHISSATPAASKS</sequence>
<dbReference type="EMBL" id="RJJE01000017">
    <property type="protein sequence ID" value="RNI28033.1"/>
    <property type="molecule type" value="Genomic_DNA"/>
</dbReference>
<evidence type="ECO:0000256" key="4">
    <source>
        <dbReference type="ARBA" id="ARBA00023136"/>
    </source>
</evidence>
<keyword evidence="2 5" id="KW-0812">Transmembrane</keyword>
<reference evidence="7 8" key="1">
    <citation type="submission" date="2018-11" db="EMBL/GenBank/DDBJ databases">
        <title>Rufibacter latericius sp. nov., isolated from water in Baiyang Lake.</title>
        <authorList>
            <person name="Yang Y."/>
        </authorList>
    </citation>
    <scope>NUCLEOTIDE SEQUENCE [LARGE SCALE GENOMIC DNA]</scope>
    <source>
        <strain evidence="7 8">MCC P1</strain>
    </source>
</reference>
<evidence type="ECO:0000313" key="7">
    <source>
        <dbReference type="EMBL" id="RNI28033.1"/>
    </source>
</evidence>
<accession>A0A3M9MT02</accession>
<dbReference type="OrthoDB" id="1631746at2"/>
<evidence type="ECO:0000256" key="2">
    <source>
        <dbReference type="ARBA" id="ARBA00022692"/>
    </source>
</evidence>